<dbReference type="EC" id="1.2.1.84" evidence="4"/>
<feature type="domain" description="Fatty acyl-CoA reductase C-terminal" evidence="5">
    <location>
        <begin position="405"/>
        <end position="480"/>
    </location>
</feature>
<comment type="catalytic activity">
    <reaction evidence="4">
        <text>a long-chain fatty acyl-CoA + 2 NADPH + 2 H(+) = a long-chain primary fatty alcohol + 2 NADP(+) + CoA</text>
        <dbReference type="Rhea" id="RHEA:52716"/>
        <dbReference type="ChEBI" id="CHEBI:15378"/>
        <dbReference type="ChEBI" id="CHEBI:57287"/>
        <dbReference type="ChEBI" id="CHEBI:57783"/>
        <dbReference type="ChEBI" id="CHEBI:58349"/>
        <dbReference type="ChEBI" id="CHEBI:77396"/>
        <dbReference type="ChEBI" id="CHEBI:83139"/>
        <dbReference type="EC" id="1.2.1.84"/>
    </reaction>
</comment>
<dbReference type="EMBL" id="RWGY01000011">
    <property type="protein sequence ID" value="TVU31353.1"/>
    <property type="molecule type" value="Genomic_DNA"/>
</dbReference>
<organism evidence="7 8">
    <name type="scientific">Eragrostis curvula</name>
    <name type="common">weeping love grass</name>
    <dbReference type="NCBI Taxonomy" id="38414"/>
    <lineage>
        <taxon>Eukaryota</taxon>
        <taxon>Viridiplantae</taxon>
        <taxon>Streptophyta</taxon>
        <taxon>Embryophyta</taxon>
        <taxon>Tracheophyta</taxon>
        <taxon>Spermatophyta</taxon>
        <taxon>Magnoliopsida</taxon>
        <taxon>Liliopsida</taxon>
        <taxon>Poales</taxon>
        <taxon>Poaceae</taxon>
        <taxon>PACMAD clade</taxon>
        <taxon>Chloridoideae</taxon>
        <taxon>Eragrostideae</taxon>
        <taxon>Eragrostidinae</taxon>
        <taxon>Eragrostis</taxon>
    </lineage>
</organism>
<comment type="similarity">
    <text evidence="1 4">Belongs to the fatty acyl-CoA reductase family.</text>
</comment>
<keyword evidence="8" id="KW-1185">Reference proteome</keyword>
<dbReference type="Gramene" id="TVU31353">
    <property type="protein sequence ID" value="TVU31353"/>
    <property type="gene ID" value="EJB05_23035"/>
</dbReference>
<evidence type="ECO:0000256" key="2">
    <source>
        <dbReference type="ARBA" id="ARBA00022516"/>
    </source>
</evidence>
<evidence type="ECO:0000256" key="3">
    <source>
        <dbReference type="ARBA" id="ARBA00023098"/>
    </source>
</evidence>
<evidence type="ECO:0000259" key="6">
    <source>
        <dbReference type="Pfam" id="PF07993"/>
    </source>
</evidence>
<dbReference type="PANTHER" id="PTHR11011">
    <property type="entry name" value="MALE STERILITY PROTEIN 2-RELATED"/>
    <property type="match status" value="1"/>
</dbReference>
<dbReference type="Gene3D" id="3.40.50.720">
    <property type="entry name" value="NAD(P)-binding Rossmann-like Domain"/>
    <property type="match status" value="2"/>
</dbReference>
<evidence type="ECO:0000256" key="4">
    <source>
        <dbReference type="RuleBase" id="RU363097"/>
    </source>
</evidence>
<reference evidence="7 8" key="1">
    <citation type="journal article" date="2019" name="Sci. Rep.">
        <title>A high-quality genome of Eragrostis curvula grass provides insights into Poaceae evolution and supports new strategies to enhance forage quality.</title>
        <authorList>
            <person name="Carballo J."/>
            <person name="Santos B.A.C.M."/>
            <person name="Zappacosta D."/>
            <person name="Garbus I."/>
            <person name="Selva J.P."/>
            <person name="Gallo C.A."/>
            <person name="Diaz A."/>
            <person name="Albertini E."/>
            <person name="Caccamo M."/>
            <person name="Echenique V."/>
        </authorList>
    </citation>
    <scope>NUCLEOTIDE SEQUENCE [LARGE SCALE GENOMIC DNA]</scope>
    <source>
        <strain evidence="8">cv. Victoria</strain>
        <tissue evidence="7">Leaf</tissue>
    </source>
</reference>
<comment type="caution">
    <text evidence="7">The sequence shown here is derived from an EMBL/GenBank/DDBJ whole genome shotgun (WGS) entry which is preliminary data.</text>
</comment>
<dbReference type="Pfam" id="PF07993">
    <property type="entry name" value="NAD_binding_4"/>
    <property type="match status" value="1"/>
</dbReference>
<comment type="function">
    <text evidence="4">Catalyzes the reduction of fatty acyl-CoA to fatty alcohols.</text>
</comment>
<dbReference type="AlphaFoldDB" id="A0A5J9V5Z9"/>
<name>A0A5J9V5Z9_9POAL</name>
<dbReference type="GO" id="GO:0010345">
    <property type="term" value="P:suberin biosynthetic process"/>
    <property type="evidence" value="ECO:0007669"/>
    <property type="project" value="TreeGrafter"/>
</dbReference>
<dbReference type="InterPro" id="IPR026055">
    <property type="entry name" value="FAR"/>
</dbReference>
<evidence type="ECO:0000313" key="8">
    <source>
        <dbReference type="Proteomes" id="UP000324897"/>
    </source>
</evidence>
<dbReference type="GO" id="GO:0102965">
    <property type="term" value="F:alcohol-forming long-chain fatty acyl-CoA reductase activity"/>
    <property type="evidence" value="ECO:0007669"/>
    <property type="project" value="UniProtKB-EC"/>
</dbReference>
<sequence length="490" mass="55771">MSTATVAGCFRDKSILITGSTGFLGKMAVEKILRIQPDVKKLYLLVRASDNASAKKRVITEIIGKDLFNVLREEHGPNFDKFVDEKITPMAGDITCEDFGLERFEILKLAQEIDTIINAAATTNFYERYDVALASNALSVKYILQFAKQSYVAGEQKGLLLEKPFKMGETLKQGFDMDIQAEKQLVEKYKSDKLSAKTSAQLEKRAMKELGLKRARNFGWPNTYVLTKAMGEMLLGQLGGDLPVVIVRPSMVLSTIEDPMPGWIEGVRTIDAFIVGYADQIIPCFPLDRKAIIDVIPGDMVINAMLLAIATHWNKQSHVIYHVSSSTENPMPSSTIVESMYRYFSIYPYTTHKGTTEKQKVLLFNRYKYFQTYAFIVYKLPLESTSCDNQLLHMVNWLPCGMFSRHYNKFSREYNRFMLLAKFYAPFTFNKGYFDATNLKRLRIAARKAYRDAHMFNTDPTSINWASYLFNIHIPAVVKCTLEKKTSLPA</sequence>
<gene>
    <name evidence="7" type="ORF">EJB05_23035</name>
</gene>
<evidence type="ECO:0000313" key="7">
    <source>
        <dbReference type="EMBL" id="TVU31353.1"/>
    </source>
</evidence>
<dbReference type="InterPro" id="IPR013120">
    <property type="entry name" value="FAR_NAD-bd"/>
</dbReference>
<dbReference type="Proteomes" id="UP000324897">
    <property type="component" value="Chromosome 1"/>
</dbReference>
<evidence type="ECO:0000259" key="5">
    <source>
        <dbReference type="Pfam" id="PF03015"/>
    </source>
</evidence>
<dbReference type="GO" id="GO:0080019">
    <property type="term" value="F:alcohol-forming very long-chain fatty acyl-CoA reductase activity"/>
    <property type="evidence" value="ECO:0007669"/>
    <property type="project" value="InterPro"/>
</dbReference>
<dbReference type="CDD" id="cd05236">
    <property type="entry name" value="FAR-N_SDR_e"/>
    <property type="match status" value="1"/>
</dbReference>
<dbReference type="InterPro" id="IPR036291">
    <property type="entry name" value="NAD(P)-bd_dom_sf"/>
</dbReference>
<dbReference type="GO" id="GO:0035336">
    <property type="term" value="P:long-chain fatty-acyl-CoA metabolic process"/>
    <property type="evidence" value="ECO:0007669"/>
    <property type="project" value="TreeGrafter"/>
</dbReference>
<dbReference type="CDD" id="cd09071">
    <property type="entry name" value="FAR_C"/>
    <property type="match status" value="1"/>
</dbReference>
<accession>A0A5J9V5Z9</accession>
<keyword evidence="4" id="KW-0521">NADP</keyword>
<keyword evidence="3 4" id="KW-0443">Lipid metabolism</keyword>
<evidence type="ECO:0000256" key="1">
    <source>
        <dbReference type="ARBA" id="ARBA00005928"/>
    </source>
</evidence>
<dbReference type="Pfam" id="PF03015">
    <property type="entry name" value="Sterile"/>
    <property type="match status" value="1"/>
</dbReference>
<keyword evidence="4" id="KW-0560">Oxidoreductase</keyword>
<feature type="domain" description="Thioester reductase (TE)" evidence="6">
    <location>
        <begin position="17"/>
        <end position="305"/>
    </location>
</feature>
<proteinExistence type="inferred from homology"/>
<dbReference type="SUPFAM" id="SSF51735">
    <property type="entry name" value="NAD(P)-binding Rossmann-fold domains"/>
    <property type="match status" value="1"/>
</dbReference>
<keyword evidence="2 4" id="KW-0444">Lipid biosynthesis</keyword>
<dbReference type="OrthoDB" id="429813at2759"/>
<dbReference type="InterPro" id="IPR033640">
    <property type="entry name" value="FAR_C"/>
</dbReference>
<protein>
    <recommendedName>
        <fullName evidence="4">Fatty acyl-CoA reductase</fullName>
        <ecNumber evidence="4">1.2.1.84</ecNumber>
    </recommendedName>
</protein>
<dbReference type="PANTHER" id="PTHR11011:SF57">
    <property type="entry name" value="FATTY ACYL-COA REDUCTASE"/>
    <property type="match status" value="1"/>
</dbReference>